<keyword evidence="4" id="KW-1185">Reference proteome</keyword>
<dbReference type="Pfam" id="PF03795">
    <property type="entry name" value="YCII"/>
    <property type="match status" value="1"/>
</dbReference>
<dbReference type="AlphaFoldDB" id="A0A6B8VTY9"/>
<feature type="domain" description="YCII-related" evidence="2">
    <location>
        <begin position="5"/>
        <end position="95"/>
    </location>
</feature>
<dbReference type="Proteomes" id="UP000425178">
    <property type="component" value="Chromosome"/>
</dbReference>
<dbReference type="InterPro" id="IPR005545">
    <property type="entry name" value="YCII"/>
</dbReference>
<protein>
    <submittedName>
        <fullName evidence="3">YCII-related domain protein</fullName>
    </submittedName>
</protein>
<evidence type="ECO:0000256" key="1">
    <source>
        <dbReference type="ARBA" id="ARBA00007689"/>
    </source>
</evidence>
<sequence>MTNFMLSVHHVPGTAPYASEDDMKAAFEAVGAFNERLLSDGVLVHVNALLPDAVVVTADSRSEGPAHEGAQLGGFWIIDVADRAAAEDLAREASAACGQPIEVRQFEG</sequence>
<gene>
    <name evidence="3" type="ORF">CETAM_00940</name>
</gene>
<accession>A0A6B8VTY9</accession>
<evidence type="ECO:0000259" key="2">
    <source>
        <dbReference type="Pfam" id="PF03795"/>
    </source>
</evidence>
<comment type="similarity">
    <text evidence="1">Belongs to the YciI family.</text>
</comment>
<evidence type="ECO:0000313" key="4">
    <source>
        <dbReference type="Proteomes" id="UP000425178"/>
    </source>
</evidence>
<evidence type="ECO:0000313" key="3">
    <source>
        <dbReference type="EMBL" id="QGU03481.1"/>
    </source>
</evidence>
<dbReference type="RefSeq" id="WP_156226658.1">
    <property type="nucleotide sequence ID" value="NZ_CP046453.1"/>
</dbReference>
<name>A0A6B8VTY9_9CORY</name>
<dbReference type="EMBL" id="CP046453">
    <property type="protein sequence ID" value="QGU03481.1"/>
    <property type="molecule type" value="Genomic_DNA"/>
</dbReference>
<dbReference type="Gene3D" id="3.30.70.1060">
    <property type="entry name" value="Dimeric alpha+beta barrel"/>
    <property type="match status" value="1"/>
</dbReference>
<dbReference type="KEGG" id="ccoe:CETAM_00940"/>
<reference evidence="3 4" key="1">
    <citation type="journal article" date="2021" name="Int. J. Syst. Evol. Microbiol.">
        <title>Classification of three corynebacterial strains isolated from a small paddock in North Rhine-Westphalia: proposal of &lt;i&gt;Corynebacterium kalinowskii&lt;/i&gt; sp. nov., &lt;i&gt;Corynebacterium comes&lt;/i&gt; sp. nov. and &lt;i&gt;Corynebacterium occultum&lt;/i&gt; sp. nov.</title>
        <authorList>
            <person name="Schaffert L."/>
            <person name="Ruwe M."/>
            <person name="Milse J."/>
            <person name="Hanuschka K."/>
            <person name="Ortseifen V."/>
            <person name="Droste J."/>
            <person name="Brandt D."/>
            <person name="Schl L."/>
            <person name="Kutter Y."/>
            <person name="Vinke S."/>
            <person name="Vieh P."/>
            <person name="Jacob L."/>
            <person name="L N.C."/>
            <person name="Schulte-Berndt E."/>
            <person name="Hain C."/>
            <person name="Linder M."/>
            <person name="Schmidt P."/>
            <person name="Wollenschl L."/>
            <person name="Luttermann T."/>
            <person name="Thieme E."/>
            <person name="Hassa J."/>
            <person name="Haak M."/>
            <person name="Wittchen M."/>
            <person name="Mentz A."/>
            <person name="Persicke M."/>
            <person name="Busche T."/>
            <person name="R C."/>
        </authorList>
    </citation>
    <scope>NUCLEOTIDE SEQUENCE [LARGE SCALE GENOMIC DNA]</scope>
    <source>
        <strain evidence="3 4">2019</strain>
    </source>
</reference>
<dbReference type="SUPFAM" id="SSF54909">
    <property type="entry name" value="Dimeric alpha+beta barrel"/>
    <property type="match status" value="1"/>
</dbReference>
<dbReference type="InterPro" id="IPR011008">
    <property type="entry name" value="Dimeric_a/b-barrel"/>
</dbReference>
<organism evidence="3 4">
    <name type="scientific">Corynebacterium comes</name>
    <dbReference type="NCBI Taxonomy" id="2675218"/>
    <lineage>
        <taxon>Bacteria</taxon>
        <taxon>Bacillati</taxon>
        <taxon>Actinomycetota</taxon>
        <taxon>Actinomycetes</taxon>
        <taxon>Mycobacteriales</taxon>
        <taxon>Corynebacteriaceae</taxon>
        <taxon>Corynebacterium</taxon>
    </lineage>
</organism>
<proteinExistence type="inferred from homology"/>